<name>A0A0H2PVN6_9ENTE</name>
<feature type="transmembrane region" description="Helical" evidence="1">
    <location>
        <begin position="67"/>
        <end position="87"/>
    </location>
</feature>
<evidence type="ECO:0000313" key="2">
    <source>
        <dbReference type="EMBL" id="MDT2797238.1"/>
    </source>
</evidence>
<evidence type="ECO:0000313" key="4">
    <source>
        <dbReference type="EMBL" id="OUQ08237.1"/>
    </source>
</evidence>
<dbReference type="EMBL" id="JABAFV010000016">
    <property type="protein sequence ID" value="NME50388.1"/>
    <property type="molecule type" value="Genomic_DNA"/>
</dbReference>
<organism evidence="4 5">
    <name type="scientific">Enterococcus cecorum</name>
    <dbReference type="NCBI Taxonomy" id="44008"/>
    <lineage>
        <taxon>Bacteria</taxon>
        <taxon>Bacillati</taxon>
        <taxon>Bacillota</taxon>
        <taxon>Bacilli</taxon>
        <taxon>Lactobacillales</taxon>
        <taxon>Enterococcaceae</taxon>
        <taxon>Enterococcus</taxon>
    </lineage>
</organism>
<evidence type="ECO:0000313" key="5">
    <source>
        <dbReference type="Proteomes" id="UP000196074"/>
    </source>
</evidence>
<evidence type="ECO:0000256" key="1">
    <source>
        <dbReference type="SAM" id="Phobius"/>
    </source>
</evidence>
<keyword evidence="1" id="KW-0472">Membrane</keyword>
<accession>A0A0H2PVN6</accession>
<dbReference type="Proteomes" id="UP001255696">
    <property type="component" value="Unassembled WGS sequence"/>
</dbReference>
<dbReference type="Proteomes" id="UP000588071">
    <property type="component" value="Unassembled WGS sequence"/>
</dbReference>
<reference evidence="2" key="4">
    <citation type="submission" date="2023-03" db="EMBL/GenBank/DDBJ databases">
        <authorList>
            <person name="Shen W."/>
            <person name="Cai J."/>
        </authorList>
    </citation>
    <scope>NUCLEOTIDE SEQUENCE</scope>
    <source>
        <strain evidence="2">B245-2</strain>
    </source>
</reference>
<reference evidence="5" key="1">
    <citation type="submission" date="2017-04" db="EMBL/GenBank/DDBJ databases">
        <title>Function of individual gut microbiota members based on whole genome sequencing of pure cultures obtained from chicken caecum.</title>
        <authorList>
            <person name="Medvecky M."/>
            <person name="Cejkova D."/>
            <person name="Polansky O."/>
            <person name="Karasova D."/>
            <person name="Kubasova T."/>
            <person name="Cizek A."/>
            <person name="Rychlik I."/>
        </authorList>
    </citation>
    <scope>NUCLEOTIDE SEQUENCE [LARGE SCALE GENOMIC DNA]</scope>
    <source>
        <strain evidence="5">An144</strain>
    </source>
</reference>
<sequence>MTKRVAVMVFDQNSIAYEAFSKIKNNQGTAYRINQLAVVEKSEDDKKFTIKDLIDLQTPSTVNKGGFIGMIVGILGGPLGVLFGWILGDLVGAGISASEQKHTQTIFDEISKQITAGQTGLLMYYEEKDNELLNTIVMNELHGAITRFDYDDIQEEVKEMKQKHEEVLKKDKTEE</sequence>
<protein>
    <submittedName>
        <fullName evidence="2">DUF456 domain-containing protein</fullName>
    </submittedName>
</protein>
<dbReference type="EMBL" id="NFLC01000035">
    <property type="protein sequence ID" value="OUQ08237.1"/>
    <property type="molecule type" value="Genomic_DNA"/>
</dbReference>
<dbReference type="RefSeq" id="WP_047242968.1">
    <property type="nucleotide sequence ID" value="NZ_AP035890.1"/>
</dbReference>
<dbReference type="AlphaFoldDB" id="A0A0H2PVN6"/>
<reference evidence="3 6" key="3">
    <citation type="submission" date="2020-04" db="EMBL/GenBank/DDBJ databases">
        <authorList>
            <person name="Hitch T.C.A."/>
            <person name="Wylensek D."/>
            <person name="Clavel T."/>
        </authorList>
    </citation>
    <scope>NUCLEOTIDE SEQUENCE [LARGE SCALE GENOMIC DNA]</scope>
    <source>
        <strain evidence="3 6">WCA-380-WT-3C</strain>
    </source>
</reference>
<dbReference type="Proteomes" id="UP000196074">
    <property type="component" value="Unassembled WGS sequence"/>
</dbReference>
<gene>
    <name evidence="4" type="ORF">B5E88_11455</name>
    <name evidence="3" type="ORF">HF857_09205</name>
    <name evidence="2" type="ORF">P7H47_08300</name>
</gene>
<dbReference type="EMBL" id="JARQBI010000019">
    <property type="protein sequence ID" value="MDT2797238.1"/>
    <property type="molecule type" value="Genomic_DNA"/>
</dbReference>
<keyword evidence="1" id="KW-0812">Transmembrane</keyword>
<evidence type="ECO:0000313" key="3">
    <source>
        <dbReference type="EMBL" id="NME50388.1"/>
    </source>
</evidence>
<comment type="caution">
    <text evidence="4">The sequence shown here is derived from an EMBL/GenBank/DDBJ whole genome shotgun (WGS) entry which is preliminary data.</text>
</comment>
<proteinExistence type="predicted"/>
<reference evidence="4" key="2">
    <citation type="journal article" date="2018" name="BMC Genomics">
        <title>Whole genome sequencing and function prediction of 133 gut anaerobes isolated from chicken caecum in pure cultures.</title>
        <authorList>
            <person name="Medvecky M."/>
            <person name="Cejkova D."/>
            <person name="Polansky O."/>
            <person name="Karasova D."/>
            <person name="Kubasova T."/>
            <person name="Cizek A."/>
            <person name="Rychlik I."/>
        </authorList>
    </citation>
    <scope>NUCLEOTIDE SEQUENCE</scope>
    <source>
        <strain evidence="4">An144</strain>
    </source>
</reference>
<keyword evidence="1" id="KW-1133">Transmembrane helix</keyword>
<evidence type="ECO:0000313" key="6">
    <source>
        <dbReference type="Proteomes" id="UP000588071"/>
    </source>
</evidence>